<comment type="caution">
    <text evidence="4">The sequence shown here is derived from an EMBL/GenBank/DDBJ whole genome shotgun (WGS) entry which is preliminary data.</text>
</comment>
<evidence type="ECO:0000259" key="2">
    <source>
        <dbReference type="Pfam" id="PF13472"/>
    </source>
</evidence>
<dbReference type="Gene3D" id="3.40.50.1110">
    <property type="entry name" value="SGNH hydrolase"/>
    <property type="match status" value="1"/>
</dbReference>
<dbReference type="Pfam" id="PF20434">
    <property type="entry name" value="BD-FAE"/>
    <property type="match status" value="1"/>
</dbReference>
<dbReference type="SUPFAM" id="SSF52266">
    <property type="entry name" value="SGNH hydrolase"/>
    <property type="match status" value="1"/>
</dbReference>
<dbReference type="Pfam" id="PF13472">
    <property type="entry name" value="Lipase_GDSL_2"/>
    <property type="match status" value="1"/>
</dbReference>
<dbReference type="SUPFAM" id="SSF53474">
    <property type="entry name" value="alpha/beta-Hydrolases"/>
    <property type="match status" value="1"/>
</dbReference>
<dbReference type="InterPro" id="IPR049492">
    <property type="entry name" value="BD-FAE-like_dom"/>
</dbReference>
<accession>A0A5J4RFW5</accession>
<dbReference type="PANTHER" id="PTHR48081:SF30">
    <property type="entry name" value="ACETYL-HYDROLASE LIPR-RELATED"/>
    <property type="match status" value="1"/>
</dbReference>
<proteinExistence type="predicted"/>
<evidence type="ECO:0000259" key="3">
    <source>
        <dbReference type="Pfam" id="PF20434"/>
    </source>
</evidence>
<keyword evidence="1 4" id="KW-0378">Hydrolase</keyword>
<dbReference type="EC" id="3.1.1.1" evidence="4"/>
<feature type="domain" description="SGNH hydrolase-type esterase" evidence="2">
    <location>
        <begin position="3"/>
        <end position="178"/>
    </location>
</feature>
<organism evidence="4">
    <name type="scientific">termite gut metagenome</name>
    <dbReference type="NCBI Taxonomy" id="433724"/>
    <lineage>
        <taxon>unclassified sequences</taxon>
        <taxon>metagenomes</taxon>
        <taxon>organismal metagenomes</taxon>
    </lineage>
</organism>
<dbReference type="InterPro" id="IPR029058">
    <property type="entry name" value="AB_hydrolase_fold"/>
</dbReference>
<evidence type="ECO:0000256" key="1">
    <source>
        <dbReference type="ARBA" id="ARBA00022801"/>
    </source>
</evidence>
<dbReference type="GO" id="GO:0106435">
    <property type="term" value="F:carboxylesterase activity"/>
    <property type="evidence" value="ECO:0007669"/>
    <property type="project" value="UniProtKB-EC"/>
</dbReference>
<sequence>MGLGDSITEGGDSFSCYLYPLWEKLFTAGYAFDFIGPRESACRIGSLNHCGFSGQTVEFLESKIDSLYRLYPADIVLLHAGHNHFAEEKPVPKMIASYKSIIHKIQIINPQVYILMAQVIPSKKLPKYAYIPELNEQIEKMVNELGSDRVRLVNQAEGFDWERHTVIDKVHPNKAGAERMATVWMSALVQILLPSEITYRPEIVSYKRLSNGESLHLHIFKPENLSGQESRPTIVYFFGGGWTHGTPIQFYRECAYYASKGMVAVAADYQIASLHHTTPFESFDDAKDVIRWLRSHASEYRIDPERIAASGASAGGQLAAALGTIEEETGFINYKSNLLVLYYPVVDNGPEGYGTEDMKKQYHKISPLHTISKRTPPVFFAVGTEDPIVSVKTAELFKQKMTDNEVDCELHLFEGAGHPIFYYRKALDETFYKVRQLTDAFLIKHGYIR</sequence>
<dbReference type="EMBL" id="SNRY01001173">
    <property type="protein sequence ID" value="KAA6332956.1"/>
    <property type="molecule type" value="Genomic_DNA"/>
</dbReference>
<dbReference type="InterPro" id="IPR013830">
    <property type="entry name" value="SGNH_hydro"/>
</dbReference>
<evidence type="ECO:0000313" key="4">
    <source>
        <dbReference type="EMBL" id="KAA6332956.1"/>
    </source>
</evidence>
<name>A0A5J4RFW5_9ZZZZ</name>
<dbReference type="Gene3D" id="3.40.50.1820">
    <property type="entry name" value="alpha/beta hydrolase"/>
    <property type="match status" value="1"/>
</dbReference>
<dbReference type="AlphaFoldDB" id="A0A5J4RFW5"/>
<dbReference type="InterPro" id="IPR050300">
    <property type="entry name" value="GDXG_lipolytic_enzyme"/>
</dbReference>
<dbReference type="PANTHER" id="PTHR48081">
    <property type="entry name" value="AB HYDROLASE SUPERFAMILY PROTEIN C4A8.06C"/>
    <property type="match status" value="1"/>
</dbReference>
<protein>
    <submittedName>
        <fullName evidence="4">Carboxylesterase NlhH</fullName>
        <ecNumber evidence="4">3.1.1.1</ecNumber>
    </submittedName>
</protein>
<feature type="domain" description="BD-FAE-like" evidence="3">
    <location>
        <begin position="218"/>
        <end position="331"/>
    </location>
</feature>
<gene>
    <name evidence="4" type="ORF">EZS27_018583</name>
</gene>
<dbReference type="InterPro" id="IPR036514">
    <property type="entry name" value="SGNH_hydro_sf"/>
</dbReference>
<reference evidence="4" key="1">
    <citation type="submission" date="2019-03" db="EMBL/GenBank/DDBJ databases">
        <title>Single cell metagenomics reveals metabolic interactions within the superorganism composed of flagellate Streblomastix strix and complex community of Bacteroidetes bacteria on its surface.</title>
        <authorList>
            <person name="Treitli S.C."/>
            <person name="Kolisko M."/>
            <person name="Husnik F."/>
            <person name="Keeling P."/>
            <person name="Hampl V."/>
        </authorList>
    </citation>
    <scope>NUCLEOTIDE SEQUENCE</scope>
    <source>
        <strain evidence="4">STM</strain>
    </source>
</reference>
<dbReference type="GO" id="GO:0004806">
    <property type="term" value="F:triacylglycerol lipase activity"/>
    <property type="evidence" value="ECO:0007669"/>
    <property type="project" value="TreeGrafter"/>
</dbReference>